<keyword evidence="5 7" id="KW-0378">Hydrolase</keyword>
<evidence type="ECO:0000256" key="7">
    <source>
        <dbReference type="RuleBase" id="RU361156"/>
    </source>
</evidence>
<dbReference type="EC" id="3.4.16.-" evidence="7"/>
<evidence type="ECO:0000256" key="3">
    <source>
        <dbReference type="ARBA" id="ARBA00022670"/>
    </source>
</evidence>
<evidence type="ECO:0000256" key="5">
    <source>
        <dbReference type="ARBA" id="ARBA00022801"/>
    </source>
</evidence>
<keyword evidence="3 7" id="KW-0645">Protease</keyword>
<reference evidence="8" key="1">
    <citation type="submission" date="2019-07" db="EMBL/GenBank/DDBJ databases">
        <authorList>
            <person name="Palmer J.M."/>
        </authorList>
    </citation>
    <scope>NUCLEOTIDE SEQUENCE</scope>
    <source>
        <strain evidence="8">PC9</strain>
    </source>
</reference>
<dbReference type="Proteomes" id="UP000623687">
    <property type="component" value="Unassembled WGS sequence"/>
</dbReference>
<evidence type="ECO:0000313" key="9">
    <source>
        <dbReference type="Proteomes" id="UP000623687"/>
    </source>
</evidence>
<keyword evidence="9" id="KW-1185">Reference proteome</keyword>
<sequence>MRFLRNNFLYSALLAAALLSTAREFIVQDEGGFAQVCDSDDLLFSAQSAEIGRYSTSTLSGGENLHLNHISSTNDFVTVSSARFPNHSVRIKKTDFCDPTVNVYTGYLDVDAGAKHMFFYFFESRRNPAEDDVMMWINGGPGCSSAMGLLMELGPCSIDMEDHSPNGTIYNPYSWNEVANIFFLDQPVGVGFSYADFGETVETTEEAAKNVHAFISIFFETFKQFQGRPLHLSGESYGGRYLPVFASEIHDQNAIAVKEGRSTINLQSVIIGNGITDISTLYAGRFEIECGVSALETPFQSINACVRMKMALPRCQQMMQANCIDSFDSIDCQATVNFCDNELSANMWASGRNVYDISKPCVGDLCYLENTAIMDYMNLNTTRKLLGAETPGEFSSCSSAVSAGFAAHMDKWRSPTQVYVAQLLERGIRVLIYAGTYDWQCNWVANKLWLEKLEWSGKRDYNLAQFSDWTVDGNKVGELKHAGLLSFATIRGAGHMMSLRDFDGIAQEPDGIRSFVFRSLMISRKRHSLCWRGGWPISYCDLMEDVLDQISRQENMEHRHHDRSQFTTVAEFISYPSVGVLGYRTSMKVDHGVRKPGWTPSLYLPFKPFPLPFPSSFFFGSPGSTPIPCDLHLILHTL</sequence>
<gene>
    <name evidence="8" type="ORF">PC9H_005464</name>
</gene>
<organism evidence="8 9">
    <name type="scientific">Pleurotus ostreatus</name>
    <name type="common">Oyster mushroom</name>
    <name type="synonym">White-rot fungus</name>
    <dbReference type="NCBI Taxonomy" id="5322"/>
    <lineage>
        <taxon>Eukaryota</taxon>
        <taxon>Fungi</taxon>
        <taxon>Dikarya</taxon>
        <taxon>Basidiomycota</taxon>
        <taxon>Agaricomycotina</taxon>
        <taxon>Agaricomycetes</taxon>
        <taxon>Agaricomycetidae</taxon>
        <taxon>Agaricales</taxon>
        <taxon>Pleurotineae</taxon>
        <taxon>Pleurotaceae</taxon>
        <taxon>Pleurotus</taxon>
    </lineage>
</organism>
<dbReference type="Gene3D" id="1.10.287.410">
    <property type="match status" value="1"/>
</dbReference>
<dbReference type="GeneID" id="59375282"/>
<dbReference type="GO" id="GO:0004185">
    <property type="term" value="F:serine-type carboxypeptidase activity"/>
    <property type="evidence" value="ECO:0007669"/>
    <property type="project" value="UniProtKB-UniRule"/>
</dbReference>
<dbReference type="InterPro" id="IPR018202">
    <property type="entry name" value="Ser_caboxypep_ser_AS"/>
</dbReference>
<keyword evidence="6" id="KW-0325">Glycoprotein</keyword>
<evidence type="ECO:0000256" key="4">
    <source>
        <dbReference type="ARBA" id="ARBA00022729"/>
    </source>
</evidence>
<dbReference type="PRINTS" id="PR00724">
    <property type="entry name" value="CRBOXYPTASEC"/>
</dbReference>
<dbReference type="AlphaFoldDB" id="A0A8H7DX23"/>
<keyword evidence="2 7" id="KW-0121">Carboxypeptidase</keyword>
<evidence type="ECO:0000313" key="8">
    <source>
        <dbReference type="EMBL" id="KAF7433508.1"/>
    </source>
</evidence>
<comment type="caution">
    <text evidence="8">The sequence shown here is derived from an EMBL/GenBank/DDBJ whole genome shotgun (WGS) entry which is preliminary data.</text>
</comment>
<dbReference type="InterPro" id="IPR029058">
    <property type="entry name" value="AB_hydrolase_fold"/>
</dbReference>
<dbReference type="GO" id="GO:0000324">
    <property type="term" value="C:fungal-type vacuole"/>
    <property type="evidence" value="ECO:0007669"/>
    <property type="project" value="TreeGrafter"/>
</dbReference>
<dbReference type="SUPFAM" id="SSF53474">
    <property type="entry name" value="alpha/beta-Hydrolases"/>
    <property type="match status" value="1"/>
</dbReference>
<dbReference type="PANTHER" id="PTHR11802:SF113">
    <property type="entry name" value="SERINE CARBOXYPEPTIDASE CTSA-4.1"/>
    <property type="match status" value="1"/>
</dbReference>
<protein>
    <recommendedName>
        <fullName evidence="7">Carboxypeptidase</fullName>
        <ecNumber evidence="7">3.4.16.-</ecNumber>
    </recommendedName>
</protein>
<feature type="chain" id="PRO_5034905024" description="Carboxypeptidase" evidence="7">
    <location>
        <begin position="23"/>
        <end position="638"/>
    </location>
</feature>
<dbReference type="Pfam" id="PF00450">
    <property type="entry name" value="Peptidase_S10"/>
    <property type="match status" value="1"/>
</dbReference>
<comment type="similarity">
    <text evidence="1 7">Belongs to the peptidase S10 family.</text>
</comment>
<dbReference type="VEuPathDB" id="FungiDB:PC9H_005464"/>
<dbReference type="PANTHER" id="PTHR11802">
    <property type="entry name" value="SERINE PROTEASE FAMILY S10 SERINE CARBOXYPEPTIDASE"/>
    <property type="match status" value="1"/>
</dbReference>
<dbReference type="InterPro" id="IPR001563">
    <property type="entry name" value="Peptidase_S10"/>
</dbReference>
<dbReference type="Gene3D" id="3.40.50.1820">
    <property type="entry name" value="alpha/beta hydrolase"/>
    <property type="match status" value="1"/>
</dbReference>
<name>A0A8H7DX23_PLEOS</name>
<feature type="signal peptide" evidence="7">
    <location>
        <begin position="1"/>
        <end position="22"/>
    </location>
</feature>
<dbReference type="RefSeq" id="XP_036633535.1">
    <property type="nucleotide sequence ID" value="XM_036775033.1"/>
</dbReference>
<dbReference type="EMBL" id="JACETU010000003">
    <property type="protein sequence ID" value="KAF7433508.1"/>
    <property type="molecule type" value="Genomic_DNA"/>
</dbReference>
<accession>A0A8H7DX23</accession>
<dbReference type="GO" id="GO:0006508">
    <property type="term" value="P:proteolysis"/>
    <property type="evidence" value="ECO:0007669"/>
    <property type="project" value="UniProtKB-KW"/>
</dbReference>
<evidence type="ECO:0000256" key="6">
    <source>
        <dbReference type="ARBA" id="ARBA00023180"/>
    </source>
</evidence>
<dbReference type="PROSITE" id="PS00131">
    <property type="entry name" value="CARBOXYPEPT_SER_SER"/>
    <property type="match status" value="1"/>
</dbReference>
<dbReference type="OrthoDB" id="443318at2759"/>
<evidence type="ECO:0000256" key="2">
    <source>
        <dbReference type="ARBA" id="ARBA00022645"/>
    </source>
</evidence>
<proteinExistence type="inferred from homology"/>
<evidence type="ECO:0000256" key="1">
    <source>
        <dbReference type="ARBA" id="ARBA00009431"/>
    </source>
</evidence>
<keyword evidence="4 7" id="KW-0732">Signal</keyword>